<dbReference type="Pfam" id="PF02852">
    <property type="entry name" value="Pyr_redox_dim"/>
    <property type="match status" value="1"/>
</dbReference>
<dbReference type="PRINTS" id="PR00411">
    <property type="entry name" value="PNDRDTASEI"/>
</dbReference>
<dbReference type="OrthoDB" id="178496at2"/>
<dbReference type="PANTHER" id="PTHR43014:SF4">
    <property type="entry name" value="PYRIDINE NUCLEOTIDE-DISULFIDE OXIDOREDUCTASE RCLA-RELATED"/>
    <property type="match status" value="1"/>
</dbReference>
<evidence type="ECO:0000256" key="3">
    <source>
        <dbReference type="ARBA" id="ARBA00022827"/>
    </source>
</evidence>
<keyword evidence="7" id="KW-1185">Reference proteome</keyword>
<sequence>MTNEIKTDVAIIGAGSAGLYALREVRRAGRDFLLIDRGPLGTTCARVGCMPSKVALHAGAEWATRKALAGIGASGVEALSIDLAATWARLREQRNFFASSGASKARAAAGDKLIEGTARFLDPTLIEVSSPAGLQRVRARTVIIATGSRPVMPGWLDDVRDRVITTDALFELDTLPRSIGILGLGAIGLEMGLALSRLGIRVVGADLAPNVGGIVDPVLGQRARERFGQEVELWLGTQTRLERSASGIVMHADGRKAEVELLLAALGRRPNVDSLGLEAADFPLDERGTPRFDPTTMQVGELPVFIAGDANADRPLMHEAADEGAIAGYNAARETYTRFWRKVPLGIAFSDPDIAAVGMRFDALPTEGVVVGTASGDKNGRARILGATDSLLRVYADATDGRLLGAAMVATGGEHLAHLLAWAIQRGETAHDLLALPFYHPVVEEMLQAALQDIVAQLPPRNPYPIGLAPVEHL</sequence>
<dbReference type="PRINTS" id="PR00368">
    <property type="entry name" value="FADPNR"/>
</dbReference>
<organism evidence="6 7">
    <name type="scientific">Thauera propionica</name>
    <dbReference type="NCBI Taxonomy" id="2019431"/>
    <lineage>
        <taxon>Bacteria</taxon>
        <taxon>Pseudomonadati</taxon>
        <taxon>Pseudomonadota</taxon>
        <taxon>Betaproteobacteria</taxon>
        <taxon>Rhodocyclales</taxon>
        <taxon>Zoogloeaceae</taxon>
        <taxon>Thauera</taxon>
    </lineage>
</organism>
<dbReference type="EMBL" id="NOIH01000015">
    <property type="protein sequence ID" value="OYD53307.1"/>
    <property type="molecule type" value="Genomic_DNA"/>
</dbReference>
<evidence type="ECO:0000259" key="5">
    <source>
        <dbReference type="Pfam" id="PF07992"/>
    </source>
</evidence>
<keyword evidence="3" id="KW-0274">FAD</keyword>
<accession>A0A235EXM0</accession>
<proteinExistence type="predicted"/>
<comment type="caution">
    <text evidence="6">The sequence shown here is derived from an EMBL/GenBank/DDBJ whole genome shotgun (WGS) entry which is preliminary data.</text>
</comment>
<dbReference type="InterPro" id="IPR004099">
    <property type="entry name" value="Pyr_nucl-diS_OxRdtase_dimer"/>
</dbReference>
<dbReference type="PANTHER" id="PTHR43014">
    <property type="entry name" value="MERCURIC REDUCTASE"/>
    <property type="match status" value="1"/>
</dbReference>
<keyword evidence="2" id="KW-0285">Flavoprotein</keyword>
<evidence type="ECO:0000313" key="7">
    <source>
        <dbReference type="Proteomes" id="UP000215181"/>
    </source>
</evidence>
<dbReference type="Proteomes" id="UP000215181">
    <property type="component" value="Unassembled WGS sequence"/>
</dbReference>
<evidence type="ECO:0000256" key="1">
    <source>
        <dbReference type="ARBA" id="ARBA00001974"/>
    </source>
</evidence>
<feature type="domain" description="FAD/NAD(P)-binding" evidence="5">
    <location>
        <begin position="8"/>
        <end position="324"/>
    </location>
</feature>
<evidence type="ECO:0000259" key="4">
    <source>
        <dbReference type="Pfam" id="PF02852"/>
    </source>
</evidence>
<gene>
    <name evidence="6" type="ORF">CGK74_13950</name>
</gene>
<dbReference type="SUPFAM" id="SSF51905">
    <property type="entry name" value="FAD/NAD(P)-binding domain"/>
    <property type="match status" value="1"/>
</dbReference>
<dbReference type="SUPFAM" id="SSF55424">
    <property type="entry name" value="FAD/NAD-linked reductases, dimerisation (C-terminal) domain"/>
    <property type="match status" value="1"/>
</dbReference>
<dbReference type="AlphaFoldDB" id="A0A235EXM0"/>
<feature type="domain" description="Pyridine nucleotide-disulphide oxidoreductase dimerisation" evidence="4">
    <location>
        <begin position="347"/>
        <end position="450"/>
    </location>
</feature>
<dbReference type="RefSeq" id="WP_094269048.1">
    <property type="nucleotide sequence ID" value="NZ_NOIH01000015.1"/>
</dbReference>
<comment type="cofactor">
    <cofactor evidence="1">
        <name>FAD</name>
        <dbReference type="ChEBI" id="CHEBI:57692"/>
    </cofactor>
</comment>
<dbReference type="Pfam" id="PF07992">
    <property type="entry name" value="Pyr_redox_2"/>
    <property type="match status" value="1"/>
</dbReference>
<protein>
    <submittedName>
        <fullName evidence="6">Dihydrolipoyl dehydrogenase</fullName>
    </submittedName>
</protein>
<dbReference type="GO" id="GO:0003955">
    <property type="term" value="F:NAD(P)H dehydrogenase (quinone) activity"/>
    <property type="evidence" value="ECO:0007669"/>
    <property type="project" value="TreeGrafter"/>
</dbReference>
<name>A0A235EXM0_9RHOO</name>
<evidence type="ECO:0000256" key="2">
    <source>
        <dbReference type="ARBA" id="ARBA00022630"/>
    </source>
</evidence>
<dbReference type="InterPro" id="IPR036188">
    <property type="entry name" value="FAD/NAD-bd_sf"/>
</dbReference>
<reference evidence="6 7" key="1">
    <citation type="submission" date="2017-07" db="EMBL/GenBank/DDBJ databases">
        <title>Thauera sp. KNDSS-Mac4 genome sequence and assembly.</title>
        <authorList>
            <person name="Mayilraj S."/>
        </authorList>
    </citation>
    <scope>NUCLEOTIDE SEQUENCE [LARGE SCALE GENOMIC DNA]</scope>
    <source>
        <strain evidence="6 7">KNDSS-Mac4</strain>
    </source>
</reference>
<dbReference type="InterPro" id="IPR023753">
    <property type="entry name" value="FAD/NAD-binding_dom"/>
</dbReference>
<evidence type="ECO:0000313" key="6">
    <source>
        <dbReference type="EMBL" id="OYD53307.1"/>
    </source>
</evidence>
<dbReference type="Gene3D" id="3.30.390.30">
    <property type="match status" value="1"/>
</dbReference>
<dbReference type="NCBIfam" id="NF004939">
    <property type="entry name" value="PRK06292.1-1"/>
    <property type="match status" value="1"/>
</dbReference>
<dbReference type="Gene3D" id="3.50.50.60">
    <property type="entry name" value="FAD/NAD(P)-binding domain"/>
    <property type="match status" value="2"/>
</dbReference>
<dbReference type="InterPro" id="IPR016156">
    <property type="entry name" value="FAD/NAD-linked_Rdtase_dimer_sf"/>
</dbReference>
<dbReference type="GO" id="GO:0050660">
    <property type="term" value="F:flavin adenine dinucleotide binding"/>
    <property type="evidence" value="ECO:0007669"/>
    <property type="project" value="TreeGrafter"/>
</dbReference>